<dbReference type="AlphaFoldDB" id="A0A0P1NYQ7"/>
<dbReference type="EMBL" id="CZVW01000021">
    <property type="protein sequence ID" value="CUT04192.1"/>
    <property type="molecule type" value="Genomic_DNA"/>
</dbReference>
<keyword evidence="3" id="KW-1185">Reference proteome</keyword>
<evidence type="ECO:0000313" key="2">
    <source>
        <dbReference type="EMBL" id="CUT04192.1"/>
    </source>
</evidence>
<feature type="domain" description="DUF6922" evidence="1">
    <location>
        <begin position="8"/>
        <end position="56"/>
    </location>
</feature>
<name>A0A0P1NYQ7_9BACT</name>
<organism evidence="2 3">
    <name type="scientific">Candidatus Chryseopegocella kryptomonas</name>
    <dbReference type="NCBI Taxonomy" id="1633643"/>
    <lineage>
        <taxon>Bacteria</taxon>
        <taxon>Pseudomonadati</taxon>
        <taxon>Candidatus Kryptoniota</taxon>
        <taxon>Candidatus Chryseopegocella</taxon>
    </lineage>
</organism>
<dbReference type="Pfam" id="PF21956">
    <property type="entry name" value="DUF6922"/>
    <property type="match status" value="1"/>
</dbReference>
<dbReference type="InterPro" id="IPR053830">
    <property type="entry name" value="DUF6922"/>
</dbReference>
<dbReference type="Proteomes" id="UP000199197">
    <property type="component" value="Unassembled WGS sequence"/>
</dbReference>
<accession>A0A0P1NYQ7</accession>
<evidence type="ECO:0000259" key="1">
    <source>
        <dbReference type="Pfam" id="PF21956"/>
    </source>
</evidence>
<dbReference type="RefSeq" id="WP_092350752.1">
    <property type="nucleotide sequence ID" value="NZ_CZVW01000021.1"/>
</dbReference>
<reference evidence="3" key="1">
    <citation type="submission" date="2015-11" db="EMBL/GenBank/DDBJ databases">
        <authorList>
            <person name="Varghese N."/>
        </authorList>
    </citation>
    <scope>NUCLEOTIDE SEQUENCE [LARGE SCALE GENOMIC DNA]</scope>
    <source>
        <strain evidence="3">JGI-23</strain>
    </source>
</reference>
<evidence type="ECO:0000313" key="3">
    <source>
        <dbReference type="Proteomes" id="UP000199197"/>
    </source>
</evidence>
<sequence>MDKNLKILKELFWDYEWSSVLEKIDSPFVIARVLEIGDEEQVKTLEKAIGKRKVRRFLKKYGRRFLSEMSYNFWIYCYETNKKTQRSYIGNKRSFGRR</sequence>
<proteinExistence type="predicted"/>
<dbReference type="OrthoDB" id="9787886at2"/>
<protein>
    <recommendedName>
        <fullName evidence="1">DUF6922 domain-containing protein</fullName>
    </recommendedName>
</protein>
<gene>
    <name evidence="2" type="ORF">JGI23_01662</name>
</gene>